<dbReference type="Pfam" id="PF08450">
    <property type="entry name" value="SGL"/>
    <property type="match status" value="1"/>
</dbReference>
<evidence type="ECO:0000313" key="4">
    <source>
        <dbReference type="Proteomes" id="UP000242188"/>
    </source>
</evidence>
<dbReference type="PANTHER" id="PTHR47572:SF4">
    <property type="entry name" value="LACTONASE DRP35"/>
    <property type="match status" value="1"/>
</dbReference>
<dbReference type="InterPro" id="IPR051262">
    <property type="entry name" value="SMP-30/CGR1_Lactonase"/>
</dbReference>
<dbReference type="AlphaFoldDB" id="A0A210PEI0"/>
<dbReference type="InterPro" id="IPR013658">
    <property type="entry name" value="SGL"/>
</dbReference>
<comment type="caution">
    <text evidence="3">The sequence shown here is derived from an EMBL/GenBank/DDBJ whole genome shotgun (WGS) entry which is preliminary data.</text>
</comment>
<protein>
    <submittedName>
        <fullName evidence="3">Diisopropyl-fluorophosphatase</fullName>
    </submittedName>
</protein>
<keyword evidence="1" id="KW-0378">Hydrolase</keyword>
<gene>
    <name evidence="3" type="ORF">KP79_PYT08699</name>
</gene>
<feature type="domain" description="SMP-30/Gluconolactonase/LRE-like region" evidence="2">
    <location>
        <begin position="21"/>
        <end position="286"/>
    </location>
</feature>
<evidence type="ECO:0000256" key="1">
    <source>
        <dbReference type="ARBA" id="ARBA00022801"/>
    </source>
</evidence>
<name>A0A210PEI0_MIZYE</name>
<reference evidence="3 4" key="1">
    <citation type="journal article" date="2017" name="Nat. Ecol. Evol.">
        <title>Scallop genome provides insights into evolution of bilaterian karyotype and development.</title>
        <authorList>
            <person name="Wang S."/>
            <person name="Zhang J."/>
            <person name="Jiao W."/>
            <person name="Li J."/>
            <person name="Xun X."/>
            <person name="Sun Y."/>
            <person name="Guo X."/>
            <person name="Huan P."/>
            <person name="Dong B."/>
            <person name="Zhang L."/>
            <person name="Hu X."/>
            <person name="Sun X."/>
            <person name="Wang J."/>
            <person name="Zhao C."/>
            <person name="Wang Y."/>
            <person name="Wang D."/>
            <person name="Huang X."/>
            <person name="Wang R."/>
            <person name="Lv J."/>
            <person name="Li Y."/>
            <person name="Zhang Z."/>
            <person name="Liu B."/>
            <person name="Lu W."/>
            <person name="Hui Y."/>
            <person name="Liang J."/>
            <person name="Zhou Z."/>
            <person name="Hou R."/>
            <person name="Li X."/>
            <person name="Liu Y."/>
            <person name="Li H."/>
            <person name="Ning X."/>
            <person name="Lin Y."/>
            <person name="Zhao L."/>
            <person name="Xing Q."/>
            <person name="Dou J."/>
            <person name="Li Y."/>
            <person name="Mao J."/>
            <person name="Guo H."/>
            <person name="Dou H."/>
            <person name="Li T."/>
            <person name="Mu C."/>
            <person name="Jiang W."/>
            <person name="Fu Q."/>
            <person name="Fu X."/>
            <person name="Miao Y."/>
            <person name="Liu J."/>
            <person name="Yu Q."/>
            <person name="Li R."/>
            <person name="Liao H."/>
            <person name="Li X."/>
            <person name="Kong Y."/>
            <person name="Jiang Z."/>
            <person name="Chourrout D."/>
            <person name="Li R."/>
            <person name="Bao Z."/>
        </authorList>
    </citation>
    <scope>NUCLEOTIDE SEQUENCE [LARGE SCALE GENOMIC DNA]</scope>
    <source>
        <strain evidence="3 4">PY_sf001</strain>
    </source>
</reference>
<sequence length="311" mass="34495">MADMAIFQPEFTKIAENIRGAEGPVFDRDENFYMVAPEVEKDGKYAGQVLKVDLKTGKTEILCEPSMDGDGGVPAGCQCDKNNVIWIADMRLGIIKVTRDGQCEQVCKTDKDNNIMQGCNDCIFDYFGNLWVTAPAGKIAPNPYERSMEEPFGSVYCRTVDEEVIKVDTGILFPNGIAVKHSEDGRPALLIVAETPTKSLWGYTIDGPGKVSNKTLWGKLPGNLEGGPDGMDFDEEGNLLVAHWGSSHIEVFGPDGGEPKTRIKCPFANPSNVHFQPATNTVYITEHEFHGLWKFEWKHKGMLQYCDTLMF</sequence>
<keyword evidence="4" id="KW-1185">Reference proteome</keyword>
<accession>A0A210PEI0</accession>
<dbReference type="OrthoDB" id="423498at2759"/>
<organism evidence="3 4">
    <name type="scientific">Mizuhopecten yessoensis</name>
    <name type="common">Japanese scallop</name>
    <name type="synonym">Patinopecten yessoensis</name>
    <dbReference type="NCBI Taxonomy" id="6573"/>
    <lineage>
        <taxon>Eukaryota</taxon>
        <taxon>Metazoa</taxon>
        <taxon>Spiralia</taxon>
        <taxon>Lophotrochozoa</taxon>
        <taxon>Mollusca</taxon>
        <taxon>Bivalvia</taxon>
        <taxon>Autobranchia</taxon>
        <taxon>Pteriomorphia</taxon>
        <taxon>Pectinida</taxon>
        <taxon>Pectinoidea</taxon>
        <taxon>Pectinidae</taxon>
        <taxon>Mizuhopecten</taxon>
    </lineage>
</organism>
<dbReference type="InterPro" id="IPR011042">
    <property type="entry name" value="6-blade_b-propeller_TolB-like"/>
</dbReference>
<proteinExistence type="predicted"/>
<dbReference type="Proteomes" id="UP000242188">
    <property type="component" value="Unassembled WGS sequence"/>
</dbReference>
<dbReference type="SUPFAM" id="SSF63829">
    <property type="entry name" value="Calcium-dependent phosphotriesterase"/>
    <property type="match status" value="1"/>
</dbReference>
<dbReference type="STRING" id="6573.A0A210PEI0"/>
<dbReference type="Gene3D" id="2.120.10.30">
    <property type="entry name" value="TolB, C-terminal domain"/>
    <property type="match status" value="1"/>
</dbReference>
<evidence type="ECO:0000259" key="2">
    <source>
        <dbReference type="Pfam" id="PF08450"/>
    </source>
</evidence>
<dbReference type="GO" id="GO:0016787">
    <property type="term" value="F:hydrolase activity"/>
    <property type="evidence" value="ECO:0007669"/>
    <property type="project" value="UniProtKB-KW"/>
</dbReference>
<dbReference type="EMBL" id="NEDP02076747">
    <property type="protein sequence ID" value="OWF34895.1"/>
    <property type="molecule type" value="Genomic_DNA"/>
</dbReference>
<evidence type="ECO:0000313" key="3">
    <source>
        <dbReference type="EMBL" id="OWF34895.1"/>
    </source>
</evidence>
<dbReference type="PANTHER" id="PTHR47572">
    <property type="entry name" value="LIPOPROTEIN-RELATED"/>
    <property type="match status" value="1"/>
</dbReference>